<dbReference type="InterPro" id="IPR050213">
    <property type="entry name" value="GST_superfamily"/>
</dbReference>
<comment type="caution">
    <text evidence="3">The sequence shown here is derived from an EMBL/GenBank/DDBJ whole genome shotgun (WGS) entry which is preliminary data.</text>
</comment>
<dbReference type="Pfam" id="PF14497">
    <property type="entry name" value="GST_C_3"/>
    <property type="match status" value="1"/>
</dbReference>
<dbReference type="PROSITE" id="PS50404">
    <property type="entry name" value="GST_NTER"/>
    <property type="match status" value="1"/>
</dbReference>
<dbReference type="Gene3D" id="1.20.1050.10">
    <property type="match status" value="1"/>
</dbReference>
<dbReference type="InterPro" id="IPR004045">
    <property type="entry name" value="Glutathione_S-Trfase_N"/>
</dbReference>
<dbReference type="InterPro" id="IPR010987">
    <property type="entry name" value="Glutathione-S-Trfase_C-like"/>
</dbReference>
<dbReference type="RefSeq" id="WP_135624822.1">
    <property type="nucleotide sequence ID" value="NZ_RQGD01000042.1"/>
</dbReference>
<feature type="domain" description="GST C-terminal" evidence="2">
    <location>
        <begin position="103"/>
        <end position="242"/>
    </location>
</feature>
<keyword evidence="3" id="KW-0808">Transferase</keyword>
<dbReference type="GO" id="GO:0004364">
    <property type="term" value="F:glutathione transferase activity"/>
    <property type="evidence" value="ECO:0007669"/>
    <property type="project" value="TreeGrafter"/>
</dbReference>
<accession>A0A4V3JQR9</accession>
<dbReference type="AlphaFoldDB" id="A0A4V3JQR9"/>
<reference evidence="3" key="1">
    <citation type="journal article" date="2019" name="PLoS Negl. Trop. Dis.">
        <title>Revisiting the worldwide diversity of Leptospira species in the environment.</title>
        <authorList>
            <person name="Vincent A.T."/>
            <person name="Schiettekatte O."/>
            <person name="Bourhy P."/>
            <person name="Veyrier F.J."/>
            <person name="Picardeau M."/>
        </authorList>
    </citation>
    <scope>NUCLEOTIDE SEQUENCE [LARGE SCALE GENOMIC DNA]</scope>
    <source>
        <strain evidence="3">201702476</strain>
    </source>
</reference>
<protein>
    <submittedName>
        <fullName evidence="3">Glutathione S-transferase</fullName>
    </submittedName>
</protein>
<evidence type="ECO:0000313" key="4">
    <source>
        <dbReference type="Proteomes" id="UP000297693"/>
    </source>
</evidence>
<dbReference type="PANTHER" id="PTHR11571:SF263">
    <property type="entry name" value="GLUTATHIONE S-TRANSFERASE"/>
    <property type="match status" value="1"/>
</dbReference>
<organism evidence="3 4">
    <name type="scientific">Leptospira ognonensis</name>
    <dbReference type="NCBI Taxonomy" id="2484945"/>
    <lineage>
        <taxon>Bacteria</taxon>
        <taxon>Pseudomonadati</taxon>
        <taxon>Spirochaetota</taxon>
        <taxon>Spirochaetia</taxon>
        <taxon>Leptospirales</taxon>
        <taxon>Leptospiraceae</taxon>
        <taxon>Leptospira</taxon>
    </lineage>
</organism>
<dbReference type="InterPro" id="IPR036282">
    <property type="entry name" value="Glutathione-S-Trfase_C_sf"/>
</dbReference>
<proteinExistence type="predicted"/>
<sequence>MSQKSEYCLYYWPNLPGRGEFIRLALEYSGADYVDICRLPEKKADQTVSMQNILKDEAIFPVHFAPPILEHKGKYISQSACILHYLGSRLNLAGKSEEDQTVCLQFQLCIADLANETHNTHHPISTALYYEDQRKEAVDATTSFLTHRLDKWLSYFNKAYVLKRSHYLLGETVSYPDLSLFQAWHGLLYAFPKAMKLREGKFPQIESLVSKLLKDERLLQYWNSSRRIPFNTSGIFRYYKELDRSI</sequence>
<evidence type="ECO:0000259" key="1">
    <source>
        <dbReference type="PROSITE" id="PS50404"/>
    </source>
</evidence>
<gene>
    <name evidence="3" type="ORF">EHQ58_15480</name>
</gene>
<dbReference type="GO" id="GO:0006749">
    <property type="term" value="P:glutathione metabolic process"/>
    <property type="evidence" value="ECO:0007669"/>
    <property type="project" value="TreeGrafter"/>
</dbReference>
<dbReference type="EMBL" id="RQGD01000042">
    <property type="protein sequence ID" value="TGL56986.1"/>
    <property type="molecule type" value="Genomic_DNA"/>
</dbReference>
<dbReference type="SUPFAM" id="SSF47616">
    <property type="entry name" value="GST C-terminal domain-like"/>
    <property type="match status" value="1"/>
</dbReference>
<dbReference type="CDD" id="cd03192">
    <property type="entry name" value="GST_C_Sigma_like"/>
    <property type="match status" value="1"/>
</dbReference>
<feature type="domain" description="GST N-terminal" evidence="1">
    <location>
        <begin position="6"/>
        <end position="94"/>
    </location>
</feature>
<keyword evidence="4" id="KW-1185">Reference proteome</keyword>
<dbReference type="InterPro" id="IPR036249">
    <property type="entry name" value="Thioredoxin-like_sf"/>
</dbReference>
<dbReference type="PROSITE" id="PS50405">
    <property type="entry name" value="GST_CTER"/>
    <property type="match status" value="1"/>
</dbReference>
<dbReference type="OrthoDB" id="6043394at2"/>
<name>A0A4V3JQR9_9LEPT</name>
<dbReference type="SUPFAM" id="SSF52833">
    <property type="entry name" value="Thioredoxin-like"/>
    <property type="match status" value="1"/>
</dbReference>
<dbReference type="Proteomes" id="UP000297693">
    <property type="component" value="Unassembled WGS sequence"/>
</dbReference>
<dbReference type="Gene3D" id="3.40.30.10">
    <property type="entry name" value="Glutaredoxin"/>
    <property type="match status" value="1"/>
</dbReference>
<evidence type="ECO:0000259" key="2">
    <source>
        <dbReference type="PROSITE" id="PS50405"/>
    </source>
</evidence>
<dbReference type="InterPro" id="IPR004046">
    <property type="entry name" value="GST_C"/>
</dbReference>
<dbReference type="PANTHER" id="PTHR11571">
    <property type="entry name" value="GLUTATHIONE S-TRANSFERASE"/>
    <property type="match status" value="1"/>
</dbReference>
<evidence type="ECO:0000313" key="3">
    <source>
        <dbReference type="EMBL" id="TGL56986.1"/>
    </source>
</evidence>